<dbReference type="InterPro" id="IPR002575">
    <property type="entry name" value="Aminoglycoside_PTrfase"/>
</dbReference>
<evidence type="ECO:0000259" key="1">
    <source>
        <dbReference type="Pfam" id="PF01636"/>
    </source>
</evidence>
<dbReference type="SUPFAM" id="SSF56112">
    <property type="entry name" value="Protein kinase-like (PK-like)"/>
    <property type="match status" value="1"/>
</dbReference>
<dbReference type="RefSeq" id="WP_167457594.1">
    <property type="nucleotide sequence ID" value="NZ_PYAA01000008.1"/>
</dbReference>
<protein>
    <recommendedName>
        <fullName evidence="1">Aminoglycoside phosphotransferase domain-containing protein</fullName>
    </recommendedName>
</protein>
<dbReference type="Proteomes" id="UP000249045">
    <property type="component" value="Unassembled WGS sequence"/>
</dbReference>
<dbReference type="InterPro" id="IPR011009">
    <property type="entry name" value="Kinase-like_dom_sf"/>
</dbReference>
<dbReference type="EMBL" id="PYAC01000001">
    <property type="protein sequence ID" value="RAO25337.1"/>
    <property type="molecule type" value="Genomic_DNA"/>
</dbReference>
<evidence type="ECO:0000313" key="2">
    <source>
        <dbReference type="EMBL" id="RAO04205.1"/>
    </source>
</evidence>
<dbReference type="Pfam" id="PF01636">
    <property type="entry name" value="APH"/>
    <property type="match status" value="1"/>
</dbReference>
<dbReference type="Proteomes" id="UP000248966">
    <property type="component" value="Unassembled WGS sequence"/>
</dbReference>
<dbReference type="Gene3D" id="3.90.1200.10">
    <property type="match status" value="1"/>
</dbReference>
<feature type="domain" description="Aminoglycoside phosphotransferase" evidence="1">
    <location>
        <begin position="152"/>
        <end position="400"/>
    </location>
</feature>
<keyword evidence="5" id="KW-1185">Reference proteome</keyword>
<dbReference type="EMBL" id="PYAA01000008">
    <property type="protein sequence ID" value="RAO04205.1"/>
    <property type="molecule type" value="Genomic_DNA"/>
</dbReference>
<organism evidence="2 4">
    <name type="scientific">Micromonospora noduli</name>
    <dbReference type="NCBI Taxonomy" id="709876"/>
    <lineage>
        <taxon>Bacteria</taxon>
        <taxon>Bacillati</taxon>
        <taxon>Actinomycetota</taxon>
        <taxon>Actinomycetes</taxon>
        <taxon>Micromonosporales</taxon>
        <taxon>Micromonosporaceae</taxon>
        <taxon>Micromonospora</taxon>
    </lineage>
</organism>
<reference evidence="4 5" key="1">
    <citation type="submission" date="2018-03" db="EMBL/GenBank/DDBJ databases">
        <title>Defining the species Micromonospora saelicesensis and Micromonospora noduli under the framework of genomics.</title>
        <authorList>
            <person name="Riesco R."/>
            <person name="Trujillo M.E."/>
        </authorList>
    </citation>
    <scope>NUCLEOTIDE SEQUENCE [LARGE SCALE GENOMIC DNA]</scope>
    <source>
        <strain evidence="2 4">LAH08</strain>
        <strain evidence="3 5">MED15</strain>
    </source>
</reference>
<comment type="caution">
    <text evidence="2">The sequence shown here is derived from an EMBL/GenBank/DDBJ whole genome shotgun (WGS) entry which is preliminary data.</text>
</comment>
<name>A0A328N6T9_9ACTN</name>
<evidence type="ECO:0000313" key="4">
    <source>
        <dbReference type="Proteomes" id="UP000248966"/>
    </source>
</evidence>
<accession>A0A328N6T9</accession>
<evidence type="ECO:0000313" key="5">
    <source>
        <dbReference type="Proteomes" id="UP000249045"/>
    </source>
</evidence>
<proteinExistence type="predicted"/>
<gene>
    <name evidence="2" type="ORF">LAH08_01553</name>
    <name evidence="3" type="ORF">MED15_01100</name>
</gene>
<sequence length="458" mass="50640">MADPQETTGYSIISYDSGAATRVLLTELSDGFSLPAHPHFEAAAINSFIQRSFGLDVITLECFRESTQGLGAGGSRVFVHEIRTPPPANFRHGAWLSARDLTAVPFAVPEHRAVLRAWFEESASTECRGRRLPWARPGWFADASTWIAERLVESGLSPTGRVQQVDSRLWSALLRVPTTAGGAYFKAVPPVFRHEPALTRLLGERFPAQVPTVLAVDAERGWMLTEDFGPESEYADTAEIVEAYTQVMPVLARMQVALAADADKLVALGCPRRPAAVLPKLYEELLADTEMLYLDDPNGLGEDEYERLRKYVGEFTATTEQLAGAPIPETLVHGDAWRGNFLSPRPGAGPLIFDWAESSVGHPFLTLAVVYRDVRESVPAEEAESAIVRIADAYLAEWTQFADESELREILRLSVTAGIVNRAIEWRNSVAELDPDRAMFYRYAVPVNLRRLLPFIAG</sequence>
<evidence type="ECO:0000313" key="3">
    <source>
        <dbReference type="EMBL" id="RAO25337.1"/>
    </source>
</evidence>
<dbReference type="AlphaFoldDB" id="A0A328N6T9"/>